<name>A0A6A6XZB5_9PEZI</name>
<dbReference type="AlphaFoldDB" id="A0A6A6XZB5"/>
<dbReference type="SUPFAM" id="SSF53474">
    <property type="entry name" value="alpha/beta-Hydrolases"/>
    <property type="match status" value="1"/>
</dbReference>
<dbReference type="InterPro" id="IPR000073">
    <property type="entry name" value="AB_hydrolase_1"/>
</dbReference>
<dbReference type="PANTHER" id="PTHR43798">
    <property type="entry name" value="MONOACYLGLYCEROL LIPASE"/>
    <property type="match status" value="1"/>
</dbReference>
<organism evidence="2">
    <name type="scientific">Mytilinidion resinicola</name>
    <dbReference type="NCBI Taxonomy" id="574789"/>
    <lineage>
        <taxon>Eukaryota</taxon>
        <taxon>Fungi</taxon>
        <taxon>Dikarya</taxon>
        <taxon>Ascomycota</taxon>
        <taxon>Pezizomycotina</taxon>
        <taxon>Dothideomycetes</taxon>
        <taxon>Pleosporomycetidae</taxon>
        <taxon>Mytilinidiales</taxon>
        <taxon>Mytilinidiaceae</taxon>
        <taxon>Mytilinidion</taxon>
    </lineage>
</organism>
<dbReference type="GO" id="GO:0016020">
    <property type="term" value="C:membrane"/>
    <property type="evidence" value="ECO:0007669"/>
    <property type="project" value="TreeGrafter"/>
</dbReference>
<dbReference type="Gene3D" id="3.40.50.1820">
    <property type="entry name" value="alpha/beta hydrolase"/>
    <property type="match status" value="1"/>
</dbReference>
<evidence type="ECO:0000259" key="1">
    <source>
        <dbReference type="Pfam" id="PF00561"/>
    </source>
</evidence>
<gene>
    <name evidence="2 4" type="ORF">BDZ99DRAFT_577157</name>
</gene>
<dbReference type="OrthoDB" id="408373at2759"/>
<feature type="domain" description="AB hydrolase-1" evidence="1">
    <location>
        <begin position="36"/>
        <end position="112"/>
    </location>
</feature>
<dbReference type="GO" id="GO:0047372">
    <property type="term" value="F:monoacylglycerol lipase activity"/>
    <property type="evidence" value="ECO:0007669"/>
    <property type="project" value="TreeGrafter"/>
</dbReference>
<accession>A0A6A6XZB5</accession>
<protein>
    <submittedName>
        <fullName evidence="2 4">Hydrolase</fullName>
    </submittedName>
</protein>
<dbReference type="GeneID" id="54469552"/>
<dbReference type="RefSeq" id="XP_033568880.1">
    <property type="nucleotide sequence ID" value="XM_033728659.1"/>
</dbReference>
<sequence>MSSSEASPFEEWSCQQVKVEDGTIFLRYDGGGPPPLLLHGVPQHSLMYHTIAPALVCKGFLVIVPDLPGMGQSFHRSSAPLTSKKASDALYTVIKFLRIWQMHIFSYDKGYLVKSLIVAEYALPGFGLEVFQQPSKGKTLFDSWHLGLFTVPEAAVFLIRGREEQFLLRYFWRAAYSGLSAIKPEHFRRYVQEWQRPSGLESAVEFLSGSVLEDTEEFKSVRVKPRMLAMGGEASLHSRELLEQFWGPIGENVLACVVVPKTGHWLGDENPLWVADYISSWINESAGDVSVASLEWLHQKVTLNEDA</sequence>
<dbReference type="Pfam" id="PF00561">
    <property type="entry name" value="Abhydrolase_1"/>
    <property type="match status" value="1"/>
</dbReference>
<dbReference type="Proteomes" id="UP000504636">
    <property type="component" value="Unplaced"/>
</dbReference>
<dbReference type="PANTHER" id="PTHR43798:SF33">
    <property type="entry name" value="HYDROLASE, PUTATIVE (AFU_ORTHOLOGUE AFUA_2G14860)-RELATED"/>
    <property type="match status" value="1"/>
</dbReference>
<dbReference type="GO" id="GO:0046464">
    <property type="term" value="P:acylglycerol catabolic process"/>
    <property type="evidence" value="ECO:0007669"/>
    <property type="project" value="TreeGrafter"/>
</dbReference>
<proteinExistence type="predicted"/>
<evidence type="ECO:0000313" key="4">
    <source>
        <dbReference type="RefSeq" id="XP_033568880.1"/>
    </source>
</evidence>
<reference evidence="4" key="2">
    <citation type="submission" date="2020-04" db="EMBL/GenBank/DDBJ databases">
        <authorList>
            <consortium name="NCBI Genome Project"/>
        </authorList>
    </citation>
    <scope>NUCLEOTIDE SEQUENCE</scope>
    <source>
        <strain evidence="4">CBS 304.34</strain>
    </source>
</reference>
<keyword evidence="2 4" id="KW-0378">Hydrolase</keyword>
<keyword evidence="3" id="KW-1185">Reference proteome</keyword>
<dbReference type="EMBL" id="MU003726">
    <property type="protein sequence ID" value="KAF2801916.1"/>
    <property type="molecule type" value="Genomic_DNA"/>
</dbReference>
<reference evidence="2 4" key="1">
    <citation type="journal article" date="2020" name="Stud. Mycol.">
        <title>101 Dothideomycetes genomes: a test case for predicting lifestyles and emergence of pathogens.</title>
        <authorList>
            <person name="Haridas S."/>
            <person name="Albert R."/>
            <person name="Binder M."/>
            <person name="Bloem J."/>
            <person name="Labutti K."/>
            <person name="Salamov A."/>
            <person name="Andreopoulos B."/>
            <person name="Baker S."/>
            <person name="Barry K."/>
            <person name="Bills G."/>
            <person name="Bluhm B."/>
            <person name="Cannon C."/>
            <person name="Castanera R."/>
            <person name="Culley D."/>
            <person name="Daum C."/>
            <person name="Ezra D."/>
            <person name="Gonzalez J."/>
            <person name="Henrissat B."/>
            <person name="Kuo A."/>
            <person name="Liang C."/>
            <person name="Lipzen A."/>
            <person name="Lutzoni F."/>
            <person name="Magnuson J."/>
            <person name="Mondo S."/>
            <person name="Nolan M."/>
            <person name="Ohm R."/>
            <person name="Pangilinan J."/>
            <person name="Park H.-J."/>
            <person name="Ramirez L."/>
            <person name="Alfaro M."/>
            <person name="Sun H."/>
            <person name="Tritt A."/>
            <person name="Yoshinaga Y."/>
            <person name="Zwiers L.-H."/>
            <person name="Turgeon B."/>
            <person name="Goodwin S."/>
            <person name="Spatafora J."/>
            <person name="Crous P."/>
            <person name="Grigoriev I."/>
        </authorList>
    </citation>
    <scope>NUCLEOTIDE SEQUENCE</scope>
    <source>
        <strain evidence="2 4">CBS 304.34</strain>
    </source>
</reference>
<evidence type="ECO:0000313" key="2">
    <source>
        <dbReference type="EMBL" id="KAF2801916.1"/>
    </source>
</evidence>
<dbReference type="InterPro" id="IPR029058">
    <property type="entry name" value="AB_hydrolase_fold"/>
</dbReference>
<reference evidence="4" key="3">
    <citation type="submission" date="2025-04" db="UniProtKB">
        <authorList>
            <consortium name="RefSeq"/>
        </authorList>
    </citation>
    <scope>IDENTIFICATION</scope>
    <source>
        <strain evidence="4">CBS 304.34</strain>
    </source>
</reference>
<dbReference type="InterPro" id="IPR050266">
    <property type="entry name" value="AB_hydrolase_sf"/>
</dbReference>
<evidence type="ECO:0000313" key="3">
    <source>
        <dbReference type="Proteomes" id="UP000504636"/>
    </source>
</evidence>